<dbReference type="eggNOG" id="ENOG502ZYZ6">
    <property type="taxonomic scope" value="Bacteria"/>
</dbReference>
<reference evidence="1 2" key="1">
    <citation type="journal article" date="2009" name="Genome Res.">
        <title>Whole genome sequence of Desulfovibrio magneticus strain RS-1 revealed common gene clusters in magnetotactic bacteria.</title>
        <authorList>
            <person name="Nakazawa H."/>
            <person name="Arakaki A."/>
            <person name="Narita-Yamada S."/>
            <person name="Yashiro I."/>
            <person name="Jinno K."/>
            <person name="Aoki N."/>
            <person name="Tsuruyama A."/>
            <person name="Okamura Y."/>
            <person name="Tanikawa S."/>
            <person name="Fujita N."/>
            <person name="Takeyama H."/>
            <person name="Matsunaga T."/>
        </authorList>
    </citation>
    <scope>NUCLEOTIDE SEQUENCE [LARGE SCALE GENOMIC DNA]</scope>
    <source>
        <strain evidence="2">ATCC 700980 / DSM 13731 / RS-1</strain>
    </source>
</reference>
<gene>
    <name evidence="1" type="ordered locus">DMR_16080</name>
</gene>
<protein>
    <recommendedName>
        <fullName evidence="3">DUF4276 family protein</fullName>
    </recommendedName>
</protein>
<name>C4XPB8_SOLM1</name>
<evidence type="ECO:0008006" key="3">
    <source>
        <dbReference type="Google" id="ProtNLM"/>
    </source>
</evidence>
<proteinExistence type="predicted"/>
<accession>C4XPB8</accession>
<dbReference type="EMBL" id="AP010904">
    <property type="protein sequence ID" value="BAH75099.1"/>
    <property type="molecule type" value="Genomic_DNA"/>
</dbReference>
<dbReference type="RefSeq" id="WP_015860304.1">
    <property type="nucleotide sequence ID" value="NC_012796.1"/>
</dbReference>
<dbReference type="AlphaFoldDB" id="C4XPB8"/>
<dbReference type="Pfam" id="PF14103">
    <property type="entry name" value="DUF4276"/>
    <property type="match status" value="1"/>
</dbReference>
<sequence length="185" mass="20963">MKTLVFFLEEPSAKAMLEGILPRILPRQWLVRYIVFQGKQDLEKNLTKKIRHWRMPNSVFIVMRDQDAGDCRAIKSRLNLLCEGAKDKRILVRIACRELESFYLGDLAAVEQGLNLSGLRGLQQKKKYRNPDSLGSPSKELSMLTGYAYEKLSGSRAIAPFMALDHNCSKSFQALLTGIQKMVAA</sequence>
<dbReference type="HOGENOM" id="CLU_109798_1_0_7"/>
<dbReference type="Proteomes" id="UP000009071">
    <property type="component" value="Chromosome"/>
</dbReference>
<dbReference type="OrthoDB" id="283783at2"/>
<organism evidence="1 2">
    <name type="scientific">Solidesulfovibrio magneticus (strain ATCC 700980 / DSM 13731 / RS-1)</name>
    <name type="common">Desulfovibrio magneticus</name>
    <dbReference type="NCBI Taxonomy" id="573370"/>
    <lineage>
        <taxon>Bacteria</taxon>
        <taxon>Pseudomonadati</taxon>
        <taxon>Thermodesulfobacteriota</taxon>
        <taxon>Desulfovibrionia</taxon>
        <taxon>Desulfovibrionales</taxon>
        <taxon>Desulfovibrionaceae</taxon>
        <taxon>Solidesulfovibrio</taxon>
    </lineage>
</organism>
<dbReference type="InterPro" id="IPR025455">
    <property type="entry name" value="DUF4276"/>
</dbReference>
<evidence type="ECO:0000313" key="1">
    <source>
        <dbReference type="EMBL" id="BAH75099.1"/>
    </source>
</evidence>
<evidence type="ECO:0000313" key="2">
    <source>
        <dbReference type="Proteomes" id="UP000009071"/>
    </source>
</evidence>
<dbReference type="STRING" id="573370.DMR_16080"/>
<dbReference type="KEGG" id="dma:DMR_16080"/>
<keyword evidence="2" id="KW-1185">Reference proteome</keyword>